<reference evidence="1 2" key="1">
    <citation type="submission" date="2021-06" db="EMBL/GenBank/DDBJ databases">
        <title>Bacillus sp. RD4P76, an endophyte from a halophyte.</title>
        <authorList>
            <person name="Sun J.-Q."/>
        </authorList>
    </citation>
    <scope>NUCLEOTIDE SEQUENCE [LARGE SCALE GENOMIC DNA]</scope>
    <source>
        <strain evidence="1 2">JCM 17098</strain>
    </source>
</reference>
<dbReference type="EMBL" id="JAHQCR010000030">
    <property type="protein sequence ID" value="MBU9721060.1"/>
    <property type="molecule type" value="Genomic_DNA"/>
</dbReference>
<proteinExistence type="predicted"/>
<protein>
    <recommendedName>
        <fullName evidence="3">Pyrroline-5-carboxylate reductase catalytic N-terminal domain-containing protein</fullName>
    </recommendedName>
</protein>
<evidence type="ECO:0008006" key="3">
    <source>
        <dbReference type="Google" id="ProtNLM"/>
    </source>
</evidence>
<evidence type="ECO:0000313" key="1">
    <source>
        <dbReference type="EMBL" id="MBU9721060.1"/>
    </source>
</evidence>
<name>A0ABS6JRK9_9BACI</name>
<comment type="caution">
    <text evidence="1">The sequence shown here is derived from an EMBL/GenBank/DDBJ whole genome shotgun (WGS) entry which is preliminary data.</text>
</comment>
<keyword evidence="2" id="KW-1185">Reference proteome</keyword>
<accession>A0ABS6JRK9</accession>
<dbReference type="RefSeq" id="WP_140354987.1">
    <property type="nucleotide sequence ID" value="NZ_JAHQCR010000030.1"/>
</dbReference>
<organism evidence="1 2">
    <name type="scientific">Evansella alkalicola</name>
    <dbReference type="NCBI Taxonomy" id="745819"/>
    <lineage>
        <taxon>Bacteria</taxon>
        <taxon>Bacillati</taxon>
        <taxon>Bacillota</taxon>
        <taxon>Bacilli</taxon>
        <taxon>Bacillales</taxon>
        <taxon>Bacillaceae</taxon>
        <taxon>Evansella</taxon>
    </lineage>
</organism>
<evidence type="ECO:0000313" key="2">
    <source>
        <dbReference type="Proteomes" id="UP000790580"/>
    </source>
</evidence>
<gene>
    <name evidence="1" type="ORF">KS407_06330</name>
</gene>
<sequence>MLFIGYGSLAQALVEQVHNEKIHVFSRSKEKVLEKIIDNSNISWIAPENFKYEKEVWLLLPADGVKPFIEKYKTYFSKETVFYLAATKLMASDIRELVLNSQTVVPVKFITQGEQLKKDRQGLAAVPEEYKSYIKNIETLFKGNIEIINANESDVLYMNREATRMAITLAEEFKREMKGKGFNEKMIDQAVRQIVPGVINAYLDGNLGTFGKQIVAERRQN</sequence>
<dbReference type="Proteomes" id="UP000790580">
    <property type="component" value="Unassembled WGS sequence"/>
</dbReference>